<dbReference type="Proteomes" id="UP001281447">
    <property type="component" value="Unassembled WGS sequence"/>
</dbReference>
<evidence type="ECO:0000313" key="2">
    <source>
        <dbReference type="Proteomes" id="UP001281447"/>
    </source>
</evidence>
<name>A0ABU5C6H1_9BACI</name>
<comment type="caution">
    <text evidence="1">The sequence shown here is derived from an EMBL/GenBank/DDBJ whole genome shotgun (WGS) entry which is preliminary data.</text>
</comment>
<reference evidence="1 2" key="1">
    <citation type="submission" date="2023-10" db="EMBL/GenBank/DDBJ databases">
        <title>Virgibacillus halophilus 5B73C genome.</title>
        <authorList>
            <person name="Miliotis G."/>
            <person name="Sengupta P."/>
            <person name="Hameed A."/>
            <person name="Chuvochina M."/>
            <person name="Mcdonagh F."/>
            <person name="Simpson A.C."/>
            <person name="Singh N.K."/>
            <person name="Rekha P.D."/>
            <person name="Raman K."/>
            <person name="Hugenholtz P."/>
            <person name="Venkateswaran K."/>
        </authorList>
    </citation>
    <scope>NUCLEOTIDE SEQUENCE [LARGE SCALE GENOMIC DNA]</scope>
    <source>
        <strain evidence="1 2">5B73C</strain>
    </source>
</reference>
<keyword evidence="2" id="KW-1185">Reference proteome</keyword>
<organism evidence="1 2">
    <name type="scientific">Tigheibacillus halophilus</name>
    <dbReference type="NCBI Taxonomy" id="361280"/>
    <lineage>
        <taxon>Bacteria</taxon>
        <taxon>Bacillati</taxon>
        <taxon>Bacillota</taxon>
        <taxon>Bacilli</taxon>
        <taxon>Bacillales</taxon>
        <taxon>Bacillaceae</taxon>
        <taxon>Tigheibacillus</taxon>
    </lineage>
</organism>
<proteinExistence type="predicted"/>
<dbReference type="RefSeq" id="WP_390355477.1">
    <property type="nucleotide sequence ID" value="NZ_JBHUIZ010000008.1"/>
</dbReference>
<gene>
    <name evidence="1" type="ORF">RWE15_11395</name>
</gene>
<sequence length="82" mass="9673">MGEIEQLKLTLKFIEMKLREYIDELNKRFGNIFDIDEIIGEFSKYTREGGYPEKEIPIVKPVFMESAIDVMYDVDLESLNFS</sequence>
<protein>
    <submittedName>
        <fullName evidence="1">Uncharacterized protein</fullName>
    </submittedName>
</protein>
<dbReference type="EMBL" id="JAWDIP010000003">
    <property type="protein sequence ID" value="MDY0394926.1"/>
    <property type="molecule type" value="Genomic_DNA"/>
</dbReference>
<evidence type="ECO:0000313" key="1">
    <source>
        <dbReference type="EMBL" id="MDY0394926.1"/>
    </source>
</evidence>
<accession>A0ABU5C6H1</accession>